<dbReference type="Proteomes" id="UP000828390">
    <property type="component" value="Unassembled WGS sequence"/>
</dbReference>
<evidence type="ECO:0000256" key="1">
    <source>
        <dbReference type="SAM" id="Phobius"/>
    </source>
</evidence>
<evidence type="ECO:0000313" key="3">
    <source>
        <dbReference type="Proteomes" id="UP000828390"/>
    </source>
</evidence>
<proteinExistence type="predicted"/>
<evidence type="ECO:0000313" key="2">
    <source>
        <dbReference type="EMBL" id="KAH3810804.1"/>
    </source>
</evidence>
<accession>A0A9D4G5A3</accession>
<dbReference type="AlphaFoldDB" id="A0A9D4G5A3"/>
<reference evidence="2" key="1">
    <citation type="journal article" date="2019" name="bioRxiv">
        <title>The Genome of the Zebra Mussel, Dreissena polymorpha: A Resource for Invasive Species Research.</title>
        <authorList>
            <person name="McCartney M.A."/>
            <person name="Auch B."/>
            <person name="Kono T."/>
            <person name="Mallez S."/>
            <person name="Zhang Y."/>
            <person name="Obille A."/>
            <person name="Becker A."/>
            <person name="Abrahante J.E."/>
            <person name="Garbe J."/>
            <person name="Badalamenti J.P."/>
            <person name="Herman A."/>
            <person name="Mangelson H."/>
            <person name="Liachko I."/>
            <person name="Sullivan S."/>
            <person name="Sone E.D."/>
            <person name="Koren S."/>
            <person name="Silverstein K.A.T."/>
            <person name="Beckman K.B."/>
            <person name="Gohl D.M."/>
        </authorList>
    </citation>
    <scope>NUCLEOTIDE SEQUENCE</scope>
    <source>
        <strain evidence="2">Duluth1</strain>
        <tissue evidence="2">Whole animal</tissue>
    </source>
</reference>
<keyword evidence="1" id="KW-0472">Membrane</keyword>
<organism evidence="2 3">
    <name type="scientific">Dreissena polymorpha</name>
    <name type="common">Zebra mussel</name>
    <name type="synonym">Mytilus polymorpha</name>
    <dbReference type="NCBI Taxonomy" id="45954"/>
    <lineage>
        <taxon>Eukaryota</taxon>
        <taxon>Metazoa</taxon>
        <taxon>Spiralia</taxon>
        <taxon>Lophotrochozoa</taxon>
        <taxon>Mollusca</taxon>
        <taxon>Bivalvia</taxon>
        <taxon>Autobranchia</taxon>
        <taxon>Heteroconchia</taxon>
        <taxon>Euheterodonta</taxon>
        <taxon>Imparidentia</taxon>
        <taxon>Neoheterodontei</taxon>
        <taxon>Myida</taxon>
        <taxon>Dreissenoidea</taxon>
        <taxon>Dreissenidae</taxon>
        <taxon>Dreissena</taxon>
    </lineage>
</organism>
<keyword evidence="1" id="KW-0812">Transmembrane</keyword>
<feature type="transmembrane region" description="Helical" evidence="1">
    <location>
        <begin position="20"/>
        <end position="39"/>
    </location>
</feature>
<gene>
    <name evidence="2" type="ORF">DPMN_139202</name>
</gene>
<sequence length="132" mass="15022">MPRGGVCGNSGSHFRFPYQHVRFLCPMAICIILAYRRYVEFRYPFYASHTCCCYFSEVCIISRHSFPICKPCTYALLSSYVRAGLGFGLLNMPPYVMIARYFDRRLSLAIGLGSMDSGLGTLIFNPMSKVRE</sequence>
<protein>
    <submittedName>
        <fullName evidence="2">Uncharacterized protein</fullName>
    </submittedName>
</protein>
<reference evidence="2" key="2">
    <citation type="submission" date="2020-11" db="EMBL/GenBank/DDBJ databases">
        <authorList>
            <person name="McCartney M.A."/>
            <person name="Auch B."/>
            <person name="Kono T."/>
            <person name="Mallez S."/>
            <person name="Becker A."/>
            <person name="Gohl D.M."/>
            <person name="Silverstein K.A.T."/>
            <person name="Koren S."/>
            <person name="Bechman K.B."/>
            <person name="Herman A."/>
            <person name="Abrahante J.E."/>
            <person name="Garbe J."/>
        </authorList>
    </citation>
    <scope>NUCLEOTIDE SEQUENCE</scope>
    <source>
        <strain evidence="2">Duluth1</strain>
        <tissue evidence="2">Whole animal</tissue>
    </source>
</reference>
<comment type="caution">
    <text evidence="2">The sequence shown here is derived from an EMBL/GenBank/DDBJ whole genome shotgun (WGS) entry which is preliminary data.</text>
</comment>
<keyword evidence="1" id="KW-1133">Transmembrane helix</keyword>
<keyword evidence="3" id="KW-1185">Reference proteome</keyword>
<dbReference type="EMBL" id="JAIWYP010000006">
    <property type="protein sequence ID" value="KAH3810804.1"/>
    <property type="molecule type" value="Genomic_DNA"/>
</dbReference>
<name>A0A9D4G5A3_DREPO</name>